<reference evidence="2" key="1">
    <citation type="submission" date="2020-08" db="EMBL/GenBank/DDBJ databases">
        <title>Genomic Encyclopedia of Type Strains, Phase IV (KMG-IV): sequencing the most valuable type-strain genomes for metagenomic binning, comparative biology and taxonomic classification.</title>
        <authorList>
            <person name="Goeker M."/>
        </authorList>
    </citation>
    <scope>NUCLEOTIDE SEQUENCE</scope>
    <source>
        <strain evidence="2">DSM 669</strain>
    </source>
</reference>
<dbReference type="Proteomes" id="UP000642919">
    <property type="component" value="Unassembled WGS sequence"/>
</dbReference>
<feature type="region of interest" description="Disordered" evidence="1">
    <location>
        <begin position="1"/>
        <end position="37"/>
    </location>
</feature>
<gene>
    <name evidence="2" type="ORF">HNR49_001479</name>
</gene>
<evidence type="ECO:0000313" key="3">
    <source>
        <dbReference type="Proteomes" id="UP000642919"/>
    </source>
</evidence>
<comment type="caution">
    <text evidence="2">The sequence shown here is derived from an EMBL/GenBank/DDBJ whole genome shotgun (WGS) entry which is preliminary data.</text>
</comment>
<organism evidence="2 3">
    <name type="scientific">Halobacterium salinarum</name>
    <name type="common">Halobacterium halobium</name>
    <dbReference type="NCBI Taxonomy" id="2242"/>
    <lineage>
        <taxon>Archaea</taxon>
        <taxon>Methanobacteriati</taxon>
        <taxon>Methanobacteriota</taxon>
        <taxon>Stenosarchaea group</taxon>
        <taxon>Halobacteria</taxon>
        <taxon>Halobacteriales</taxon>
        <taxon>Halobacteriaceae</taxon>
        <taxon>Halobacterium</taxon>
    </lineage>
</organism>
<accession>A0A841HBK7</accession>
<sequence length="37" mass="3893">MSEDDNAVSEEDAVVDTGEGERYAALSANKSGESDDE</sequence>
<evidence type="ECO:0000256" key="1">
    <source>
        <dbReference type="SAM" id="MobiDB-lite"/>
    </source>
</evidence>
<proteinExistence type="predicted"/>
<dbReference type="EMBL" id="JACHGX010000004">
    <property type="protein sequence ID" value="MBB6090106.1"/>
    <property type="molecule type" value="Genomic_DNA"/>
</dbReference>
<dbReference type="AlphaFoldDB" id="A0A841HBK7"/>
<protein>
    <submittedName>
        <fullName evidence="2">Uncharacterized protein</fullName>
    </submittedName>
</protein>
<feature type="compositionally biased region" description="Acidic residues" evidence="1">
    <location>
        <begin position="1"/>
        <end position="14"/>
    </location>
</feature>
<evidence type="ECO:0000313" key="2">
    <source>
        <dbReference type="EMBL" id="MBB6090106.1"/>
    </source>
</evidence>
<name>A0A841HBK7_HALSI</name>